<sequence length="69" mass="7763">MACWSSRRPCLVYVSCRRTRCGSPSNKCSMEALGTAAMEKRAIMTEQVEDLIGWRRSDALRALVGARRL</sequence>
<dbReference type="EMBL" id="KV918772">
    <property type="protein sequence ID" value="OSX80560.1"/>
    <property type="molecule type" value="Genomic_DNA"/>
</dbReference>
<proteinExistence type="predicted"/>
<dbReference type="Proteomes" id="UP000218209">
    <property type="component" value="Unassembled WGS sequence"/>
</dbReference>
<keyword evidence="2" id="KW-1185">Reference proteome</keyword>
<accession>A0A1X6PIA4</accession>
<dbReference type="AlphaFoldDB" id="A0A1X6PIA4"/>
<organism evidence="1 2">
    <name type="scientific">Porphyra umbilicalis</name>
    <name type="common">Purple laver</name>
    <name type="synonym">Red alga</name>
    <dbReference type="NCBI Taxonomy" id="2786"/>
    <lineage>
        <taxon>Eukaryota</taxon>
        <taxon>Rhodophyta</taxon>
        <taxon>Bangiophyceae</taxon>
        <taxon>Bangiales</taxon>
        <taxon>Bangiaceae</taxon>
        <taxon>Porphyra</taxon>
    </lineage>
</organism>
<reference evidence="1 2" key="1">
    <citation type="submission" date="2017-03" db="EMBL/GenBank/DDBJ databases">
        <title>WGS assembly of Porphyra umbilicalis.</title>
        <authorList>
            <person name="Brawley S.H."/>
            <person name="Blouin N.A."/>
            <person name="Ficko-Blean E."/>
            <person name="Wheeler G.L."/>
            <person name="Lohr M."/>
            <person name="Goodson H.V."/>
            <person name="Jenkins J.W."/>
            <person name="Blaby-Haas C.E."/>
            <person name="Helliwell K.E."/>
            <person name="Chan C."/>
            <person name="Marriage T."/>
            <person name="Bhattacharya D."/>
            <person name="Klein A.S."/>
            <person name="Badis Y."/>
            <person name="Brodie J."/>
            <person name="Cao Y."/>
            <person name="Collen J."/>
            <person name="Dittami S.M."/>
            <person name="Gachon C.M."/>
            <person name="Green B.R."/>
            <person name="Karpowicz S."/>
            <person name="Kim J.W."/>
            <person name="Kudahl U."/>
            <person name="Lin S."/>
            <person name="Michel G."/>
            <person name="Mittag M."/>
            <person name="Olson B.J."/>
            <person name="Pangilinan J."/>
            <person name="Peng Y."/>
            <person name="Qiu H."/>
            <person name="Shu S."/>
            <person name="Singer J.T."/>
            <person name="Smith A.G."/>
            <person name="Sprecher B.N."/>
            <person name="Wagner V."/>
            <person name="Wang W."/>
            <person name="Wang Z.-Y."/>
            <person name="Yan J."/>
            <person name="Yarish C."/>
            <person name="Zoeuner-Riek S."/>
            <person name="Zhuang Y."/>
            <person name="Zou Y."/>
            <person name="Lindquist E.A."/>
            <person name="Grimwood J."/>
            <person name="Barry K."/>
            <person name="Rokhsar D.S."/>
            <person name="Schmutz J."/>
            <person name="Stiller J.W."/>
            <person name="Grossman A.R."/>
            <person name="Prochnik S.E."/>
        </authorList>
    </citation>
    <scope>NUCLEOTIDE SEQUENCE [LARGE SCALE GENOMIC DNA]</scope>
    <source>
        <strain evidence="1">4086291</strain>
    </source>
</reference>
<evidence type="ECO:0000313" key="1">
    <source>
        <dbReference type="EMBL" id="OSX80560.1"/>
    </source>
</evidence>
<evidence type="ECO:0000313" key="2">
    <source>
        <dbReference type="Proteomes" id="UP000218209"/>
    </source>
</evidence>
<gene>
    <name evidence="1" type="ORF">BU14_0049s0004</name>
</gene>
<protein>
    <submittedName>
        <fullName evidence="1">Uncharacterized protein</fullName>
    </submittedName>
</protein>
<name>A0A1X6PIA4_PORUM</name>